<dbReference type="InterPro" id="IPR052016">
    <property type="entry name" value="Bact_Sigma-Reg"/>
</dbReference>
<dbReference type="Gene3D" id="3.60.40.10">
    <property type="entry name" value="PPM-type phosphatase domain"/>
    <property type="match status" value="1"/>
</dbReference>
<keyword evidence="4" id="KW-1185">Reference proteome</keyword>
<dbReference type="Gene3D" id="3.30.450.40">
    <property type="match status" value="1"/>
</dbReference>
<dbReference type="InterPro" id="IPR001932">
    <property type="entry name" value="PPM-type_phosphatase-like_dom"/>
</dbReference>
<dbReference type="PANTHER" id="PTHR43156">
    <property type="entry name" value="STAGE II SPORULATION PROTEIN E-RELATED"/>
    <property type="match status" value="1"/>
</dbReference>
<organism evidence="3 4">
    <name type="scientific">Nocardioides zeae</name>
    <dbReference type="NCBI Taxonomy" id="1457234"/>
    <lineage>
        <taxon>Bacteria</taxon>
        <taxon>Bacillati</taxon>
        <taxon>Actinomycetota</taxon>
        <taxon>Actinomycetes</taxon>
        <taxon>Propionibacteriales</taxon>
        <taxon>Nocardioidaceae</taxon>
        <taxon>Nocardioides</taxon>
    </lineage>
</organism>
<protein>
    <submittedName>
        <fullName evidence="3">SpoIIE family protein phosphatase</fullName>
    </submittedName>
</protein>
<dbReference type="SMART" id="SM00331">
    <property type="entry name" value="PP2C_SIG"/>
    <property type="match status" value="1"/>
</dbReference>
<name>A0A6P0HMT2_9ACTN</name>
<dbReference type="Proteomes" id="UP000468687">
    <property type="component" value="Unassembled WGS sequence"/>
</dbReference>
<keyword evidence="1" id="KW-0378">Hydrolase</keyword>
<dbReference type="SUPFAM" id="SSF81606">
    <property type="entry name" value="PP2C-like"/>
    <property type="match status" value="1"/>
</dbReference>
<reference evidence="3 4" key="1">
    <citation type="journal article" date="2014" name="Int. J. Syst. Evol. Microbiol.">
        <title>Nocardioides zeae sp. nov., isolated from the stem of Zea mays.</title>
        <authorList>
            <person name="Glaeser S.P."/>
            <person name="McInroy J.A."/>
            <person name="Busse H.J."/>
            <person name="Kampfer P."/>
        </authorList>
    </citation>
    <scope>NUCLEOTIDE SEQUENCE [LARGE SCALE GENOMIC DNA]</scope>
    <source>
        <strain evidence="3 4">JCM 30728</strain>
    </source>
</reference>
<feature type="domain" description="PPM-type phosphatase" evidence="2">
    <location>
        <begin position="227"/>
        <end position="447"/>
    </location>
</feature>
<evidence type="ECO:0000256" key="1">
    <source>
        <dbReference type="ARBA" id="ARBA00022801"/>
    </source>
</evidence>
<gene>
    <name evidence="3" type="ORF">G3T38_11675</name>
</gene>
<dbReference type="RefSeq" id="WP_163772478.1">
    <property type="nucleotide sequence ID" value="NZ_JAAGXA010000007.1"/>
</dbReference>
<dbReference type="PANTHER" id="PTHR43156:SF2">
    <property type="entry name" value="STAGE II SPORULATION PROTEIN E"/>
    <property type="match status" value="1"/>
</dbReference>
<proteinExistence type="predicted"/>
<dbReference type="GO" id="GO:0016791">
    <property type="term" value="F:phosphatase activity"/>
    <property type="evidence" value="ECO:0007669"/>
    <property type="project" value="TreeGrafter"/>
</dbReference>
<dbReference type="Pfam" id="PF07228">
    <property type="entry name" value="SpoIIE"/>
    <property type="match status" value="1"/>
</dbReference>
<dbReference type="SUPFAM" id="SSF55781">
    <property type="entry name" value="GAF domain-like"/>
    <property type="match status" value="1"/>
</dbReference>
<dbReference type="InterPro" id="IPR029016">
    <property type="entry name" value="GAF-like_dom_sf"/>
</dbReference>
<sequence>MTDTGSRPTPAAAPGWDRHATPLVVDDQALLAREALQQHLGEVLGAVHRPARALELTVDTFVDHAVDFAQVALHSHQGWMSVGRTRGHDLVGERDRPISRRQAEAVRDVLSRQAPEHWLLPPETPEREVMLTQLLGESPLVGQLNELDAASVLSLPLVARGRGIGLLTLARARGRDLTADDVLFLEDVAHRIAVALDVTIVVADNRHAATTLRTALLPPPLPASAGLDVASYNRVAQEEVTVGGDFIDLHGGETDLTLLLGDAVGKGVGAAVAAKRIRTSVRTAALVDRSPDRVLTLTNQVLVHEAESPVESFATAVCGRLRRQDDGSFEVTLSNAGHPPPIILRREGTLEYVESHGPALGIFEDAEFGRSVHRLAPGDTLICYTDGITEARGRIDMFGEDGIATALAGLGGAPSSAVVERLAMSVSSFLGPDSLDRDDAAIIALQPSAPL</sequence>
<evidence type="ECO:0000313" key="4">
    <source>
        <dbReference type="Proteomes" id="UP000468687"/>
    </source>
</evidence>
<accession>A0A6P0HMT2</accession>
<comment type="caution">
    <text evidence="3">The sequence shown here is derived from an EMBL/GenBank/DDBJ whole genome shotgun (WGS) entry which is preliminary data.</text>
</comment>
<dbReference type="Pfam" id="PF13185">
    <property type="entry name" value="GAF_2"/>
    <property type="match status" value="1"/>
</dbReference>
<dbReference type="AlphaFoldDB" id="A0A6P0HMT2"/>
<dbReference type="InterPro" id="IPR003018">
    <property type="entry name" value="GAF"/>
</dbReference>
<dbReference type="InterPro" id="IPR036457">
    <property type="entry name" value="PPM-type-like_dom_sf"/>
</dbReference>
<evidence type="ECO:0000313" key="3">
    <source>
        <dbReference type="EMBL" id="NEN78935.1"/>
    </source>
</evidence>
<dbReference type="EMBL" id="JAAGXA010000007">
    <property type="protein sequence ID" value="NEN78935.1"/>
    <property type="molecule type" value="Genomic_DNA"/>
</dbReference>
<evidence type="ECO:0000259" key="2">
    <source>
        <dbReference type="SMART" id="SM00331"/>
    </source>
</evidence>